<protein>
    <submittedName>
        <fullName evidence="2">Putative transcriptional regulator, Crp/Fnr family</fullName>
    </submittedName>
</protein>
<organism evidence="2 3">
    <name type="scientific">Dyadobacter fermentans (strain ATCC 700827 / DSM 18053 / CIP 107007 / KCTC 52180 / NS114)</name>
    <dbReference type="NCBI Taxonomy" id="471854"/>
    <lineage>
        <taxon>Bacteria</taxon>
        <taxon>Pseudomonadati</taxon>
        <taxon>Bacteroidota</taxon>
        <taxon>Cytophagia</taxon>
        <taxon>Cytophagales</taxon>
        <taxon>Spirosomataceae</taxon>
        <taxon>Dyadobacter</taxon>
    </lineage>
</organism>
<name>C6W339_DYAFD</name>
<dbReference type="InterPro" id="IPR018490">
    <property type="entry name" value="cNMP-bd_dom_sf"/>
</dbReference>
<dbReference type="RefSeq" id="WP_015810397.1">
    <property type="nucleotide sequence ID" value="NC_013037.1"/>
</dbReference>
<evidence type="ECO:0000313" key="2">
    <source>
        <dbReference type="EMBL" id="ACT92143.1"/>
    </source>
</evidence>
<dbReference type="HOGENOM" id="CLU_075053_9_2_10"/>
<dbReference type="Gene3D" id="2.60.120.10">
    <property type="entry name" value="Jelly Rolls"/>
    <property type="match status" value="1"/>
</dbReference>
<dbReference type="eggNOG" id="COG0664">
    <property type="taxonomic scope" value="Bacteria"/>
</dbReference>
<dbReference type="InterPro" id="IPR000595">
    <property type="entry name" value="cNMP-bd_dom"/>
</dbReference>
<accession>C6W339</accession>
<proteinExistence type="predicted"/>
<reference evidence="2 3" key="1">
    <citation type="journal article" date="2009" name="Stand. Genomic Sci.">
        <title>Complete genome sequence of Dyadobacter fermentans type strain (NS114).</title>
        <authorList>
            <person name="Lang E."/>
            <person name="Lapidus A."/>
            <person name="Chertkov O."/>
            <person name="Brettin T."/>
            <person name="Detter J.C."/>
            <person name="Han C."/>
            <person name="Copeland A."/>
            <person name="Glavina Del Rio T."/>
            <person name="Nolan M."/>
            <person name="Chen F."/>
            <person name="Lucas S."/>
            <person name="Tice H."/>
            <person name="Cheng J.F."/>
            <person name="Land M."/>
            <person name="Hauser L."/>
            <person name="Chang Y.J."/>
            <person name="Jeffries C.D."/>
            <person name="Kopitz M."/>
            <person name="Bruce D."/>
            <person name="Goodwin L."/>
            <person name="Pitluck S."/>
            <person name="Ovchinnikova G."/>
            <person name="Pati A."/>
            <person name="Ivanova N."/>
            <person name="Mavrommatis K."/>
            <person name="Chen A."/>
            <person name="Palaniappan K."/>
            <person name="Chain P."/>
            <person name="Bristow J."/>
            <person name="Eisen J.A."/>
            <person name="Markowitz V."/>
            <person name="Hugenholtz P."/>
            <person name="Goker M."/>
            <person name="Rohde M."/>
            <person name="Kyrpides N.C."/>
            <person name="Klenk H.P."/>
        </authorList>
    </citation>
    <scope>NUCLEOTIDE SEQUENCE [LARGE SCALE GENOMIC DNA]</scope>
    <source>
        <strain evidence="3">ATCC 700827 / DSM 18053 / CIP 107007 / KCTC 52180 / NS114</strain>
    </source>
</reference>
<dbReference type="PROSITE" id="PS50042">
    <property type="entry name" value="CNMP_BINDING_3"/>
    <property type="match status" value="1"/>
</dbReference>
<dbReference type="SUPFAM" id="SSF51206">
    <property type="entry name" value="cAMP-binding domain-like"/>
    <property type="match status" value="1"/>
</dbReference>
<sequence>MKDSKPLTLLFDALQSEAFADLKQEFSSLTSPYRVRKGRILVDVGQINDHIYFIHSGVIRTYYHIGGEDVTSRLVADGDMACVAESFFLRQKSYEAIETLEDCLIYSVSYAEYKMLAERHVLISNLIVRILEQRLVNFSERIKLFKSLTVEKRIESYLGQPNSLFRRIPDHYIASYLGTTPATFSRCLKLLLRDKPSQLPVLTVNTIINILAGDLLL</sequence>
<dbReference type="CDD" id="cd00038">
    <property type="entry name" value="CAP_ED"/>
    <property type="match status" value="1"/>
</dbReference>
<dbReference type="KEGG" id="dfe:Dfer_0889"/>
<keyword evidence="3" id="KW-1185">Reference proteome</keyword>
<dbReference type="AlphaFoldDB" id="C6W339"/>
<dbReference type="InterPro" id="IPR014710">
    <property type="entry name" value="RmlC-like_jellyroll"/>
</dbReference>
<gene>
    <name evidence="2" type="ordered locus">Dfer_0889</name>
</gene>
<dbReference type="OrthoDB" id="680421at2"/>
<dbReference type="EMBL" id="CP001619">
    <property type="protein sequence ID" value="ACT92143.1"/>
    <property type="molecule type" value="Genomic_DNA"/>
</dbReference>
<dbReference type="STRING" id="471854.Dfer_0889"/>
<evidence type="ECO:0000313" key="3">
    <source>
        <dbReference type="Proteomes" id="UP000002011"/>
    </source>
</evidence>
<dbReference type="Proteomes" id="UP000002011">
    <property type="component" value="Chromosome"/>
</dbReference>
<evidence type="ECO:0000259" key="1">
    <source>
        <dbReference type="PROSITE" id="PS50042"/>
    </source>
</evidence>
<feature type="domain" description="Cyclic nucleotide-binding" evidence="1">
    <location>
        <begin position="10"/>
        <end position="79"/>
    </location>
</feature>
<dbReference type="Pfam" id="PF00027">
    <property type="entry name" value="cNMP_binding"/>
    <property type="match status" value="1"/>
</dbReference>